<dbReference type="Pfam" id="PF00496">
    <property type="entry name" value="SBP_bac_5"/>
    <property type="match status" value="1"/>
</dbReference>
<reference evidence="7" key="1">
    <citation type="submission" date="2006-06" db="EMBL/GenBank/DDBJ databases">
        <title>Complete sequence of chromosome of Chelativorans sp. BNC1.</title>
        <authorList>
            <consortium name="US DOE Joint Genome Institute"/>
            <person name="Copeland A."/>
            <person name="Lucas S."/>
            <person name="Lapidus A."/>
            <person name="Barry K."/>
            <person name="Detter J.C."/>
            <person name="Glavina del Rio T."/>
            <person name="Hammon N."/>
            <person name="Israni S."/>
            <person name="Dalin E."/>
            <person name="Tice H."/>
            <person name="Pitluck S."/>
            <person name="Chertkov O."/>
            <person name="Brettin T."/>
            <person name="Bruce D."/>
            <person name="Han C."/>
            <person name="Tapia R."/>
            <person name="Gilna P."/>
            <person name="Schmutz J."/>
            <person name="Larimer F."/>
            <person name="Land M."/>
            <person name="Hauser L."/>
            <person name="Kyrpides N."/>
            <person name="Mikhailova N."/>
            <person name="Richardson P."/>
        </authorList>
    </citation>
    <scope>NUCLEOTIDE SEQUENCE</scope>
    <source>
        <strain evidence="7">BNC1</strain>
    </source>
</reference>
<dbReference type="eggNOG" id="COG0747">
    <property type="taxonomic scope" value="Bacteria"/>
</dbReference>
<feature type="chain" id="PRO_5004180105" evidence="5">
    <location>
        <begin position="21"/>
        <end position="528"/>
    </location>
</feature>
<dbReference type="PANTHER" id="PTHR30290">
    <property type="entry name" value="PERIPLASMIC BINDING COMPONENT OF ABC TRANSPORTER"/>
    <property type="match status" value="1"/>
</dbReference>
<dbReference type="HOGENOM" id="CLU_017028_7_3_5"/>
<dbReference type="KEGG" id="mes:Meso_3730"/>
<dbReference type="PANTHER" id="PTHR30290:SF38">
    <property type="entry name" value="D,D-DIPEPTIDE-BINDING PERIPLASMIC PROTEIN DDPA-RELATED"/>
    <property type="match status" value="1"/>
</dbReference>
<dbReference type="InterPro" id="IPR030678">
    <property type="entry name" value="Peptide/Ni-bd"/>
</dbReference>
<proteinExistence type="inferred from homology"/>
<comment type="subcellular location">
    <subcellularLocation>
        <location evidence="1">Periplasm</location>
    </subcellularLocation>
</comment>
<dbReference type="GO" id="GO:1904680">
    <property type="term" value="F:peptide transmembrane transporter activity"/>
    <property type="evidence" value="ECO:0007669"/>
    <property type="project" value="TreeGrafter"/>
</dbReference>
<dbReference type="Gene3D" id="3.40.190.10">
    <property type="entry name" value="Periplasmic binding protein-like II"/>
    <property type="match status" value="1"/>
</dbReference>
<evidence type="ECO:0000256" key="4">
    <source>
        <dbReference type="SAM" id="Coils"/>
    </source>
</evidence>
<name>Q11BX7_CHESB</name>
<organism evidence="7">
    <name type="scientific">Chelativorans sp. (strain BNC1)</name>
    <dbReference type="NCBI Taxonomy" id="266779"/>
    <lineage>
        <taxon>Bacteria</taxon>
        <taxon>Pseudomonadati</taxon>
        <taxon>Pseudomonadota</taxon>
        <taxon>Alphaproteobacteria</taxon>
        <taxon>Hyphomicrobiales</taxon>
        <taxon>Phyllobacteriaceae</taxon>
        <taxon>Chelativorans</taxon>
    </lineage>
</organism>
<evidence type="ECO:0000256" key="3">
    <source>
        <dbReference type="ARBA" id="ARBA00022729"/>
    </source>
</evidence>
<comment type="similarity">
    <text evidence="2">Belongs to the bacterial solute-binding protein 5 family.</text>
</comment>
<feature type="domain" description="Solute-binding protein family 5" evidence="6">
    <location>
        <begin position="77"/>
        <end position="423"/>
    </location>
</feature>
<dbReference type="CDD" id="cd08503">
    <property type="entry name" value="PBP2_NikA_DppA_OppA_like_17"/>
    <property type="match status" value="1"/>
</dbReference>
<dbReference type="PIRSF" id="PIRSF002741">
    <property type="entry name" value="MppA"/>
    <property type="match status" value="1"/>
</dbReference>
<dbReference type="GO" id="GO:0015833">
    <property type="term" value="P:peptide transport"/>
    <property type="evidence" value="ECO:0007669"/>
    <property type="project" value="TreeGrafter"/>
</dbReference>
<evidence type="ECO:0000256" key="1">
    <source>
        <dbReference type="ARBA" id="ARBA00004418"/>
    </source>
</evidence>
<dbReference type="AlphaFoldDB" id="Q11BX7"/>
<dbReference type="GO" id="GO:0043190">
    <property type="term" value="C:ATP-binding cassette (ABC) transporter complex"/>
    <property type="evidence" value="ECO:0007669"/>
    <property type="project" value="InterPro"/>
</dbReference>
<dbReference type="InterPro" id="IPR039424">
    <property type="entry name" value="SBP_5"/>
</dbReference>
<evidence type="ECO:0000256" key="2">
    <source>
        <dbReference type="ARBA" id="ARBA00005695"/>
    </source>
</evidence>
<accession>Q11BX7</accession>
<dbReference type="InterPro" id="IPR000914">
    <property type="entry name" value="SBP_5_dom"/>
</dbReference>
<evidence type="ECO:0000259" key="6">
    <source>
        <dbReference type="Pfam" id="PF00496"/>
    </source>
</evidence>
<keyword evidence="4" id="KW-0175">Coiled coil</keyword>
<feature type="signal peptide" evidence="5">
    <location>
        <begin position="1"/>
        <end position="20"/>
    </location>
</feature>
<evidence type="ECO:0000256" key="5">
    <source>
        <dbReference type="SAM" id="SignalP"/>
    </source>
</evidence>
<evidence type="ECO:0000313" key="7">
    <source>
        <dbReference type="EMBL" id="ABG65098.1"/>
    </source>
</evidence>
<feature type="coiled-coil region" evidence="4">
    <location>
        <begin position="342"/>
        <end position="369"/>
    </location>
</feature>
<sequence precursor="true">MIPGKTFIAGLAAATVIVSAAPVAAQGEPQYGGALRYAVSDDPANFDCHAANNFAVLMRLAPHYSTLLRFKPGNYPEIEGDVARSWEADPEALTYTFTLHPDIQFHDGSQLTAEDVAATFERLAFPPEGVISERIETFRQIESVEVVDELTVRFHLKEWDTSVLGTFASPWNCIYSSELLESNPSYPSRVVMGSGPFVFEDFVAGSVWTASRFENYFREGQPYLDRLESYTMEGQAVVNAIQAGQVHTDFRGVSPQAAERLRTALGDGITTHVGPSLTHFLVTFNSQSAPFDDQRVRKALNLAIDRWGGVAGLGATSEMKYVGGPLMPNGQFSGSDAHLESLPGFSRNIEKAREEARQLLAEAGQADLSFTLTVRDGPPILVDFAVFLADQWRRVGVNAELKIVQTPEWASALTNSNFVAITDIYSALREEPTEQLTKYISYDLSHRSAGRFDDPVLDDIWARQAVETDPRARLDLLRKFEERLMEQSYSLPVVWLERSVAMDAKLHGWTFSPSNFLYLDQSGTWLSN</sequence>
<keyword evidence="3 5" id="KW-0732">Signal</keyword>
<dbReference type="GO" id="GO:0030288">
    <property type="term" value="C:outer membrane-bounded periplasmic space"/>
    <property type="evidence" value="ECO:0007669"/>
    <property type="project" value="UniProtKB-ARBA"/>
</dbReference>
<dbReference type="STRING" id="266779.Meso_3730"/>
<gene>
    <name evidence="7" type="ordered locus">Meso_3730</name>
</gene>
<dbReference type="EMBL" id="CP000390">
    <property type="protein sequence ID" value="ABG65098.1"/>
    <property type="molecule type" value="Genomic_DNA"/>
</dbReference>
<protein>
    <submittedName>
        <fullName evidence="7">Extracellular solute-binding protein, family 5</fullName>
    </submittedName>
</protein>
<dbReference type="Gene3D" id="3.10.105.10">
    <property type="entry name" value="Dipeptide-binding Protein, Domain 3"/>
    <property type="match status" value="1"/>
</dbReference>
<dbReference type="SUPFAM" id="SSF53850">
    <property type="entry name" value="Periplasmic binding protein-like II"/>
    <property type="match status" value="1"/>
</dbReference>